<reference evidence="3 4" key="1">
    <citation type="submission" date="2019-01" db="EMBL/GenBank/DDBJ databases">
        <authorList>
            <person name="Sayadi A."/>
        </authorList>
    </citation>
    <scope>NUCLEOTIDE SEQUENCE [LARGE SCALE GENOMIC DNA]</scope>
</reference>
<feature type="region of interest" description="Disordered" evidence="1">
    <location>
        <begin position="23"/>
        <end position="86"/>
    </location>
</feature>
<evidence type="ECO:0000256" key="2">
    <source>
        <dbReference type="SAM" id="SignalP"/>
    </source>
</evidence>
<keyword evidence="4" id="KW-1185">Reference proteome</keyword>
<dbReference type="OrthoDB" id="6784870at2759"/>
<dbReference type="EMBL" id="CAACVG010002169">
    <property type="protein sequence ID" value="VEN36114.1"/>
    <property type="molecule type" value="Genomic_DNA"/>
</dbReference>
<sequence>MSNNLFILTLAMLVVLTLAKPYGERDREIYEEDRRRHGNHYTEGDVSSGGHTGHSGSGRTGGHGQPHHGQGNNGGVHQGGYQQHGY</sequence>
<accession>A0A653BKW2</accession>
<feature type="signal peptide" evidence="2">
    <location>
        <begin position="1"/>
        <end position="19"/>
    </location>
</feature>
<organism evidence="3 4">
    <name type="scientific">Callosobruchus maculatus</name>
    <name type="common">Southern cowpea weevil</name>
    <name type="synonym">Pulse bruchid</name>
    <dbReference type="NCBI Taxonomy" id="64391"/>
    <lineage>
        <taxon>Eukaryota</taxon>
        <taxon>Metazoa</taxon>
        <taxon>Ecdysozoa</taxon>
        <taxon>Arthropoda</taxon>
        <taxon>Hexapoda</taxon>
        <taxon>Insecta</taxon>
        <taxon>Pterygota</taxon>
        <taxon>Neoptera</taxon>
        <taxon>Endopterygota</taxon>
        <taxon>Coleoptera</taxon>
        <taxon>Polyphaga</taxon>
        <taxon>Cucujiformia</taxon>
        <taxon>Chrysomeloidea</taxon>
        <taxon>Chrysomelidae</taxon>
        <taxon>Bruchinae</taxon>
        <taxon>Bruchini</taxon>
        <taxon>Callosobruchus</taxon>
    </lineage>
</organism>
<gene>
    <name evidence="3" type="ORF">CALMAC_LOCUS1824</name>
</gene>
<protein>
    <submittedName>
        <fullName evidence="3">Uncharacterized protein</fullName>
    </submittedName>
</protein>
<feature type="chain" id="PRO_5024942707" evidence="2">
    <location>
        <begin position="20"/>
        <end position="86"/>
    </location>
</feature>
<feature type="compositionally biased region" description="Basic and acidic residues" evidence="1">
    <location>
        <begin position="23"/>
        <end position="43"/>
    </location>
</feature>
<name>A0A653BKW2_CALMS</name>
<dbReference type="Proteomes" id="UP000410492">
    <property type="component" value="Unassembled WGS sequence"/>
</dbReference>
<feature type="compositionally biased region" description="Gly residues" evidence="1">
    <location>
        <begin position="50"/>
        <end position="64"/>
    </location>
</feature>
<dbReference type="AlphaFoldDB" id="A0A653BKW2"/>
<keyword evidence="2" id="KW-0732">Signal</keyword>
<evidence type="ECO:0000256" key="1">
    <source>
        <dbReference type="SAM" id="MobiDB-lite"/>
    </source>
</evidence>
<evidence type="ECO:0000313" key="3">
    <source>
        <dbReference type="EMBL" id="VEN36114.1"/>
    </source>
</evidence>
<evidence type="ECO:0000313" key="4">
    <source>
        <dbReference type="Proteomes" id="UP000410492"/>
    </source>
</evidence>
<proteinExistence type="predicted"/>